<keyword evidence="4 6" id="KW-0067">ATP-binding</keyword>
<dbReference type="InterPro" id="IPR022310">
    <property type="entry name" value="NAD/GMP_synthase"/>
</dbReference>
<feature type="domain" description="NAD/GMP synthase" evidence="9">
    <location>
        <begin position="309"/>
        <end position="555"/>
    </location>
</feature>
<feature type="compositionally biased region" description="Polar residues" evidence="8">
    <location>
        <begin position="584"/>
        <end position="594"/>
    </location>
</feature>
<feature type="compositionally biased region" description="Basic and acidic residues" evidence="8">
    <location>
        <begin position="13"/>
        <end position="28"/>
    </location>
</feature>
<dbReference type="EMBL" id="WUUS01000002">
    <property type="protein sequence ID" value="MXR40620.1"/>
    <property type="molecule type" value="Genomic_DNA"/>
</dbReference>
<keyword evidence="5 6" id="KW-0520">NAD</keyword>
<dbReference type="SUPFAM" id="SSF52402">
    <property type="entry name" value="Adenine nucleotide alpha hydrolases-like"/>
    <property type="match status" value="2"/>
</dbReference>
<evidence type="ECO:0000256" key="7">
    <source>
        <dbReference type="RuleBase" id="RU003812"/>
    </source>
</evidence>
<evidence type="ECO:0000259" key="9">
    <source>
        <dbReference type="Pfam" id="PF02540"/>
    </source>
</evidence>
<dbReference type="GO" id="GO:0004359">
    <property type="term" value="F:glutaminase activity"/>
    <property type="evidence" value="ECO:0007669"/>
    <property type="project" value="InterPro"/>
</dbReference>
<dbReference type="InterPro" id="IPR014729">
    <property type="entry name" value="Rossmann-like_a/b/a_fold"/>
</dbReference>
<protein>
    <recommendedName>
        <fullName evidence="7">NH(3)-dependent NAD(+) synthetase</fullName>
        <ecNumber evidence="7">6.3.1.5</ecNumber>
    </recommendedName>
</protein>
<proteinExistence type="inferred from homology"/>
<keyword evidence="11" id="KW-1185">Reference proteome</keyword>
<evidence type="ECO:0000256" key="1">
    <source>
        <dbReference type="ARBA" id="ARBA00004790"/>
    </source>
</evidence>
<dbReference type="GO" id="GO:0003952">
    <property type="term" value="F:NAD+ synthase (glutamine-hydrolyzing) activity"/>
    <property type="evidence" value="ECO:0007669"/>
    <property type="project" value="InterPro"/>
</dbReference>
<dbReference type="Proteomes" id="UP000437065">
    <property type="component" value="Unassembled WGS sequence"/>
</dbReference>
<feature type="compositionally biased region" description="Basic and acidic residues" evidence="8">
    <location>
        <begin position="564"/>
        <end position="577"/>
    </location>
</feature>
<keyword evidence="2 6" id="KW-0436">Ligase</keyword>
<dbReference type="PANTHER" id="PTHR23090:SF9">
    <property type="entry name" value="GLUTAMINE-DEPENDENT NAD(+) SYNTHETASE"/>
    <property type="match status" value="1"/>
</dbReference>
<dbReference type="PANTHER" id="PTHR23090">
    <property type="entry name" value="NH 3 /GLUTAMINE-DEPENDENT NAD + SYNTHETASE"/>
    <property type="match status" value="1"/>
</dbReference>
<name>A0A6B0SXE1_9EURY</name>
<feature type="region of interest" description="Disordered" evidence="8">
    <location>
        <begin position="1"/>
        <end position="28"/>
    </location>
</feature>
<dbReference type="UniPathway" id="UPA00253">
    <property type="reaction ID" value="UER00333"/>
</dbReference>
<evidence type="ECO:0000313" key="10">
    <source>
        <dbReference type="EMBL" id="MXR40620.1"/>
    </source>
</evidence>
<dbReference type="AlphaFoldDB" id="A0A6B0SXE1"/>
<feature type="domain" description="NAD/GMP synthase" evidence="9">
    <location>
        <begin position="29"/>
        <end position="274"/>
    </location>
</feature>
<dbReference type="RefSeq" id="WP_159663851.1">
    <property type="nucleotide sequence ID" value="NZ_WUUS01000002.1"/>
</dbReference>
<dbReference type="Gene3D" id="3.40.50.620">
    <property type="entry name" value="HUPs"/>
    <property type="match status" value="2"/>
</dbReference>
<evidence type="ECO:0000256" key="8">
    <source>
        <dbReference type="SAM" id="MobiDB-lite"/>
    </source>
</evidence>
<evidence type="ECO:0000256" key="6">
    <source>
        <dbReference type="RuleBase" id="RU003811"/>
    </source>
</evidence>
<gene>
    <name evidence="10" type="primary">nadE</name>
    <name evidence="10" type="ORF">GRX01_04565</name>
</gene>
<dbReference type="OrthoDB" id="39312at2157"/>
<accession>A0A6B0SXE1</accession>
<sequence length="594" mass="62699">MSVAAERLAGRAGTDDSRGTGRPERLRSNSVELIRKTADTLDAENAVVCLSGGVDSATTAALAVEAVGASEVTALIMPTDTTDERHTSDARSFADSLGVDHVTVPLEPALDVFKRYVAPRIAADGDAVAVGNLAARLRMACAHLVADASNGMVVGTSNRTERLLGYFTKYGDDAADLHPLGEYDKTAVRALATSLDVPPSIRSRPPTAGFWSGQTDESDLGASYETLDGVLETLVDADPDAPPAPIDETAGVEHETVTRLLDRVRRTEHKRERPPVPSRRVEDTPVGTGDAGARSPVGGDRRASAIAVRAVDLVQSRVDTADAEGVVLDLGAGRESSVAAAVAVEALGPGRVRGLHLPCHKAAGIADPAPQSIADDLEIELDRVTIRPLVTELEAALPVRVTERAGAADLAEFVSRVRTACRYYVANADDRLVVGTTNRTDALLGRVTRYGDAAADLRPLGTTYASELAAIGRQLDPSVAVPDLSERRDRGRSGATSPDDDREAPEGLTADTLDAILARLVDRDLGIGSTAAAVDSDRETVRRIAARHVASERTRARPPTTDGDDARSYFHELELKIDPPTPGSPSRTEPNADD</sequence>
<dbReference type="Pfam" id="PF02540">
    <property type="entry name" value="NAD_synthase"/>
    <property type="match status" value="2"/>
</dbReference>
<feature type="region of interest" description="Disordered" evidence="8">
    <location>
        <begin position="479"/>
        <end position="508"/>
    </location>
</feature>
<feature type="region of interest" description="Disordered" evidence="8">
    <location>
        <begin position="549"/>
        <end position="594"/>
    </location>
</feature>
<evidence type="ECO:0000256" key="5">
    <source>
        <dbReference type="ARBA" id="ARBA00023027"/>
    </source>
</evidence>
<evidence type="ECO:0000256" key="2">
    <source>
        <dbReference type="ARBA" id="ARBA00022598"/>
    </source>
</evidence>
<organism evidence="10 11">
    <name type="scientific">Halobaculum saliterrae</name>
    <dbReference type="NCBI Taxonomy" id="2073113"/>
    <lineage>
        <taxon>Archaea</taxon>
        <taxon>Methanobacteriati</taxon>
        <taxon>Methanobacteriota</taxon>
        <taxon>Stenosarchaea group</taxon>
        <taxon>Halobacteria</taxon>
        <taxon>Halobacteriales</taxon>
        <taxon>Haloferacaceae</taxon>
        <taxon>Halobaculum</taxon>
    </lineage>
</organism>
<comment type="caution">
    <text evidence="10">The sequence shown here is derived from an EMBL/GenBank/DDBJ whole genome shotgun (WGS) entry which is preliminary data.</text>
</comment>
<dbReference type="GO" id="GO:0005524">
    <property type="term" value="F:ATP binding"/>
    <property type="evidence" value="ECO:0007669"/>
    <property type="project" value="UniProtKB-KW"/>
</dbReference>
<evidence type="ECO:0000256" key="3">
    <source>
        <dbReference type="ARBA" id="ARBA00022741"/>
    </source>
</evidence>
<reference evidence="10 11" key="1">
    <citation type="submission" date="2019-12" db="EMBL/GenBank/DDBJ databases">
        <title>Isolation and characterization of three novel carbon monoxide-oxidizing members of Halobacteria from salione crusts and soils.</title>
        <authorList>
            <person name="Myers M.R."/>
            <person name="King G.M."/>
        </authorList>
    </citation>
    <scope>NUCLEOTIDE SEQUENCE [LARGE SCALE GENOMIC DNA]</scope>
    <source>
        <strain evidence="10 11">WSA2</strain>
    </source>
</reference>
<evidence type="ECO:0000256" key="4">
    <source>
        <dbReference type="ARBA" id="ARBA00022840"/>
    </source>
</evidence>
<comment type="pathway">
    <text evidence="1">Cofactor biosynthesis; NAD(+) biosynthesis.</text>
</comment>
<dbReference type="CDD" id="cd00553">
    <property type="entry name" value="NAD_synthase"/>
    <property type="match status" value="1"/>
</dbReference>
<dbReference type="GO" id="GO:0008795">
    <property type="term" value="F:NAD+ synthase activity"/>
    <property type="evidence" value="ECO:0007669"/>
    <property type="project" value="UniProtKB-EC"/>
</dbReference>
<comment type="catalytic activity">
    <reaction evidence="7">
        <text>deamido-NAD(+) + NH4(+) + ATP = AMP + diphosphate + NAD(+) + H(+)</text>
        <dbReference type="Rhea" id="RHEA:21188"/>
        <dbReference type="ChEBI" id="CHEBI:15378"/>
        <dbReference type="ChEBI" id="CHEBI:28938"/>
        <dbReference type="ChEBI" id="CHEBI:30616"/>
        <dbReference type="ChEBI" id="CHEBI:33019"/>
        <dbReference type="ChEBI" id="CHEBI:57540"/>
        <dbReference type="ChEBI" id="CHEBI:58437"/>
        <dbReference type="ChEBI" id="CHEBI:456215"/>
        <dbReference type="EC" id="6.3.1.5"/>
    </reaction>
</comment>
<feature type="region of interest" description="Disordered" evidence="8">
    <location>
        <begin position="266"/>
        <end position="299"/>
    </location>
</feature>
<evidence type="ECO:0000313" key="11">
    <source>
        <dbReference type="Proteomes" id="UP000437065"/>
    </source>
</evidence>
<dbReference type="NCBIfam" id="TIGR00552">
    <property type="entry name" value="nadE"/>
    <property type="match status" value="2"/>
</dbReference>
<dbReference type="InterPro" id="IPR003694">
    <property type="entry name" value="NAD_synthase"/>
</dbReference>
<dbReference type="EC" id="6.3.1.5" evidence="7"/>
<comment type="similarity">
    <text evidence="6">Belongs to the NAD synthetase family.</text>
</comment>
<keyword evidence="3 6" id="KW-0547">Nucleotide-binding</keyword>
<feature type="compositionally biased region" description="Basic and acidic residues" evidence="8">
    <location>
        <begin position="266"/>
        <end position="283"/>
    </location>
</feature>
<dbReference type="GO" id="GO:0005737">
    <property type="term" value="C:cytoplasm"/>
    <property type="evidence" value="ECO:0007669"/>
    <property type="project" value="InterPro"/>
</dbReference>
<dbReference type="GO" id="GO:0009435">
    <property type="term" value="P:NAD+ biosynthetic process"/>
    <property type="evidence" value="ECO:0007669"/>
    <property type="project" value="UniProtKB-UniPathway"/>
</dbReference>